<feature type="compositionally biased region" description="Low complexity" evidence="1">
    <location>
        <begin position="298"/>
        <end position="317"/>
    </location>
</feature>
<evidence type="ECO:0000259" key="2">
    <source>
        <dbReference type="SMART" id="SM00478"/>
    </source>
</evidence>
<dbReference type="AlphaFoldDB" id="U1G882"/>
<feature type="compositionally biased region" description="Polar residues" evidence="1">
    <location>
        <begin position="29"/>
        <end position="51"/>
    </location>
</feature>
<accession>U1G882</accession>
<name>U1G882_ENDPU</name>
<dbReference type="EMBL" id="KE721527">
    <property type="protein sequence ID" value="ERF68188.1"/>
    <property type="molecule type" value="Genomic_DNA"/>
</dbReference>
<dbReference type="InterPro" id="IPR003265">
    <property type="entry name" value="HhH-GPD_domain"/>
</dbReference>
<dbReference type="OrthoDB" id="5607at2759"/>
<feature type="compositionally biased region" description="Basic residues" evidence="1">
    <location>
        <begin position="654"/>
        <end position="663"/>
    </location>
</feature>
<feature type="region of interest" description="Disordered" evidence="1">
    <location>
        <begin position="23"/>
        <end position="54"/>
    </location>
</feature>
<gene>
    <name evidence="3" type="ORF">EPUS_05269</name>
</gene>
<evidence type="ECO:0000256" key="1">
    <source>
        <dbReference type="SAM" id="MobiDB-lite"/>
    </source>
</evidence>
<feature type="region of interest" description="Disordered" evidence="1">
    <location>
        <begin position="178"/>
        <end position="320"/>
    </location>
</feature>
<evidence type="ECO:0000313" key="4">
    <source>
        <dbReference type="Proteomes" id="UP000019373"/>
    </source>
</evidence>
<sequence>MAPRLSQRLAKKEEAMIQEAIAKSAAGGATTSLSTDAGAQNSTNNVDSISPSEPVAEAVATASDNLNLQEHTGLEMGAAMQNLTEGTSIANSGPSMENSNTLVPVLPAETVVTSSTTVLDGPNLTDAAAAPMIDGQEPSIVTTRKRKAERIITQERRVMPKRLAATKAAGSYAMDTNIVEDGAESPQPAQTYSGRPKRKRADRSLATIASASGSQDAVLDDSDQSEAVKTSPKKRKSKTSVKSERMKPAVRNTRSASKNNILAVPVADDDENDEDFSPDSRRSKEKQAAENKLDKTNTAKTAKTGKASETGKTTETGKTPKKVVRITGEFTNKFKVKLGFTPFPKNTRPSRQSCHDVFDILKKHHERDSIKLERYADDANSVPNTGAQGPMHAGQDVIFHAIVKTILSQATNNENALTVELSLIHRFRYDFLGCKVKGTSPNYHMLRKAPHAAIAKALAAGGLHNMKAKQILACLNYVHARNMELATEEQRLEAEQIENGEKTDFIPGMLSLDYMKSMSMQEKFDHLVSMPGVGPKTAACILCFNFEDPVFAVDTHVFRLSKMLRWLPLNTTNRIHAFMHLDKRVPDELKYGLHQAFWHHGQGCIRCRAGTDQNTKGWNEMVCPIEHLVDRALKDPVKIKKPKQENDEDGEKPKKPKQVKKRPTVYPHSKLTAEEAKELGYELRTITVDDGYGVRRANVTGKVLLKWVLMSDRDAIEHTDRKATAEDMREEISGAEEEGELSDEE</sequence>
<reference evidence="4" key="1">
    <citation type="journal article" date="2014" name="BMC Genomics">
        <title>Genome characteristics reveal the impact of lichenization on lichen-forming fungus Endocarpon pusillum Hedwig (Verrucariales, Ascomycota).</title>
        <authorList>
            <person name="Wang Y.-Y."/>
            <person name="Liu B."/>
            <person name="Zhang X.-Y."/>
            <person name="Zhou Q.-M."/>
            <person name="Zhang T."/>
            <person name="Li H."/>
            <person name="Yu Y.-F."/>
            <person name="Zhang X.-L."/>
            <person name="Hao X.-Y."/>
            <person name="Wang M."/>
            <person name="Wang L."/>
            <person name="Wei J.-C."/>
        </authorList>
    </citation>
    <scope>NUCLEOTIDE SEQUENCE [LARGE SCALE GENOMIC DNA]</scope>
    <source>
        <strain evidence="4">Z07020 / HMAS-L-300199</strain>
    </source>
</reference>
<dbReference type="Gene3D" id="1.10.1670.10">
    <property type="entry name" value="Helix-hairpin-Helix base-excision DNA repair enzymes (C-terminal)"/>
    <property type="match status" value="1"/>
</dbReference>
<dbReference type="Gene3D" id="1.10.340.30">
    <property type="entry name" value="Hypothetical protein, domain 2"/>
    <property type="match status" value="1"/>
</dbReference>
<dbReference type="eggNOG" id="ENOG502QRUG">
    <property type="taxonomic scope" value="Eukaryota"/>
</dbReference>
<dbReference type="SUPFAM" id="SSF48150">
    <property type="entry name" value="DNA-glycosylase"/>
    <property type="match status" value="1"/>
</dbReference>
<feature type="compositionally biased region" description="Basic and acidic residues" evidence="1">
    <location>
        <begin position="715"/>
        <end position="732"/>
    </location>
</feature>
<dbReference type="Pfam" id="PF00730">
    <property type="entry name" value="HhH-GPD"/>
    <property type="match status" value="1"/>
</dbReference>
<dbReference type="GO" id="GO:0000702">
    <property type="term" value="F:oxidized base lesion DNA N-glycosylase activity"/>
    <property type="evidence" value="ECO:0007669"/>
    <property type="project" value="UniProtKB-ARBA"/>
</dbReference>
<evidence type="ECO:0000313" key="3">
    <source>
        <dbReference type="EMBL" id="ERF68188.1"/>
    </source>
</evidence>
<feature type="region of interest" description="Disordered" evidence="1">
    <location>
        <begin position="636"/>
        <end position="671"/>
    </location>
</feature>
<dbReference type="PANTHER" id="PTHR47203">
    <property type="match status" value="1"/>
</dbReference>
<dbReference type="InterPro" id="IPR023170">
    <property type="entry name" value="HhH_base_excis_C"/>
</dbReference>
<dbReference type="PANTHER" id="PTHR47203:SF1">
    <property type="entry name" value="HYPOTHETICAL BASE EXCISION DNA REPAIR PROTEIN (EUROFUNG)"/>
    <property type="match status" value="1"/>
</dbReference>
<feature type="region of interest" description="Disordered" evidence="1">
    <location>
        <begin position="715"/>
        <end position="745"/>
    </location>
</feature>
<dbReference type="Proteomes" id="UP000019373">
    <property type="component" value="Unassembled WGS sequence"/>
</dbReference>
<dbReference type="CDD" id="cd00056">
    <property type="entry name" value="ENDO3c"/>
    <property type="match status" value="1"/>
</dbReference>
<dbReference type="RefSeq" id="XP_007806167.1">
    <property type="nucleotide sequence ID" value="XM_007807976.1"/>
</dbReference>
<feature type="compositionally biased region" description="Basic and acidic residues" evidence="1">
    <location>
        <begin position="278"/>
        <end position="297"/>
    </location>
</feature>
<feature type="compositionally biased region" description="Basic and acidic residues" evidence="1">
    <location>
        <begin position="636"/>
        <end position="645"/>
    </location>
</feature>
<feature type="domain" description="HhH-GPD" evidence="2">
    <location>
        <begin position="407"/>
        <end position="603"/>
    </location>
</feature>
<organism evidence="3 4">
    <name type="scientific">Endocarpon pusillum (strain Z07020 / HMAS-L-300199)</name>
    <name type="common">Lichen-forming fungus</name>
    <dbReference type="NCBI Taxonomy" id="1263415"/>
    <lineage>
        <taxon>Eukaryota</taxon>
        <taxon>Fungi</taxon>
        <taxon>Dikarya</taxon>
        <taxon>Ascomycota</taxon>
        <taxon>Pezizomycotina</taxon>
        <taxon>Eurotiomycetes</taxon>
        <taxon>Chaetothyriomycetidae</taxon>
        <taxon>Verrucariales</taxon>
        <taxon>Verrucariaceae</taxon>
        <taxon>Endocarpon</taxon>
    </lineage>
</organism>
<keyword evidence="4" id="KW-1185">Reference proteome</keyword>
<protein>
    <recommendedName>
        <fullName evidence="2">HhH-GPD domain-containing protein</fullName>
    </recommendedName>
</protein>
<dbReference type="HOGENOM" id="CLU_372989_0_0_1"/>
<dbReference type="GeneID" id="19240222"/>
<dbReference type="GO" id="GO:0006285">
    <property type="term" value="P:base-excision repair, AP site formation"/>
    <property type="evidence" value="ECO:0007669"/>
    <property type="project" value="UniProtKB-ARBA"/>
</dbReference>
<feature type="compositionally biased region" description="Acidic residues" evidence="1">
    <location>
        <begin position="267"/>
        <end position="277"/>
    </location>
</feature>
<proteinExistence type="predicted"/>
<dbReference type="InterPro" id="IPR011257">
    <property type="entry name" value="DNA_glycosylase"/>
</dbReference>
<dbReference type="SMART" id="SM00478">
    <property type="entry name" value="ENDO3c"/>
    <property type="match status" value="1"/>
</dbReference>
<feature type="compositionally biased region" description="Acidic residues" evidence="1">
    <location>
        <begin position="733"/>
        <end position="745"/>
    </location>
</feature>